<dbReference type="Proteomes" id="UP001066276">
    <property type="component" value="Chromosome 6"/>
</dbReference>
<organism evidence="1 2">
    <name type="scientific">Pleurodeles waltl</name>
    <name type="common">Iberian ribbed newt</name>
    <dbReference type="NCBI Taxonomy" id="8319"/>
    <lineage>
        <taxon>Eukaryota</taxon>
        <taxon>Metazoa</taxon>
        <taxon>Chordata</taxon>
        <taxon>Craniata</taxon>
        <taxon>Vertebrata</taxon>
        <taxon>Euteleostomi</taxon>
        <taxon>Amphibia</taxon>
        <taxon>Batrachia</taxon>
        <taxon>Caudata</taxon>
        <taxon>Salamandroidea</taxon>
        <taxon>Salamandridae</taxon>
        <taxon>Pleurodelinae</taxon>
        <taxon>Pleurodeles</taxon>
    </lineage>
</organism>
<dbReference type="EMBL" id="JANPWB010000010">
    <property type="protein sequence ID" value="KAJ1138697.1"/>
    <property type="molecule type" value="Genomic_DNA"/>
</dbReference>
<name>A0AAV7QGT2_PLEWA</name>
<evidence type="ECO:0000313" key="1">
    <source>
        <dbReference type="EMBL" id="KAJ1138697.1"/>
    </source>
</evidence>
<keyword evidence="2" id="KW-1185">Reference proteome</keyword>
<sequence length="192" mass="20496">MKGEEDAVSWKPGDPSERDATVIAHLQVIGPGSAARKWRPGAEATPRAPSRSAAAWIEHADLERHLLGWRGLLVGPGDPDEPCGAAAAAPCEAGPANLVPALWTRGAGPRIDDMTCGGGGPPGLENWSQAVGPEVRPPHWGKKWKRTSWPCPLRCDNRRLKGSTHGVWRARESAIVPIRAIEASGETGPLRR</sequence>
<evidence type="ECO:0000313" key="2">
    <source>
        <dbReference type="Proteomes" id="UP001066276"/>
    </source>
</evidence>
<gene>
    <name evidence="1" type="ORF">NDU88_005078</name>
</gene>
<accession>A0AAV7QGT2</accession>
<dbReference type="AlphaFoldDB" id="A0AAV7QGT2"/>
<protein>
    <submittedName>
        <fullName evidence="1">Uncharacterized protein</fullName>
    </submittedName>
</protein>
<comment type="caution">
    <text evidence="1">The sequence shown here is derived from an EMBL/GenBank/DDBJ whole genome shotgun (WGS) entry which is preliminary data.</text>
</comment>
<reference evidence="1" key="1">
    <citation type="journal article" date="2022" name="bioRxiv">
        <title>Sequencing and chromosome-scale assembly of the giantPleurodeles waltlgenome.</title>
        <authorList>
            <person name="Brown T."/>
            <person name="Elewa A."/>
            <person name="Iarovenko S."/>
            <person name="Subramanian E."/>
            <person name="Araus A.J."/>
            <person name="Petzold A."/>
            <person name="Susuki M."/>
            <person name="Suzuki K.-i.T."/>
            <person name="Hayashi T."/>
            <person name="Toyoda A."/>
            <person name="Oliveira C."/>
            <person name="Osipova E."/>
            <person name="Leigh N.D."/>
            <person name="Simon A."/>
            <person name="Yun M.H."/>
        </authorList>
    </citation>
    <scope>NUCLEOTIDE SEQUENCE</scope>
    <source>
        <strain evidence="1">20211129_DDA</strain>
        <tissue evidence="1">Liver</tissue>
    </source>
</reference>
<proteinExistence type="predicted"/>